<gene>
    <name evidence="1" type="ORF">BWY04_00733</name>
</gene>
<organism evidence="1">
    <name type="scientific">candidate division CPR1 bacterium ADurb.Bin160</name>
    <dbReference type="NCBI Taxonomy" id="1852826"/>
    <lineage>
        <taxon>Bacteria</taxon>
        <taxon>candidate division CPR1</taxon>
    </lineage>
</organism>
<sequence>MREKLYFRDIEQAKISLIMINNIKNDELSNFNKLYDFIGKLI</sequence>
<dbReference type="Proteomes" id="UP000485621">
    <property type="component" value="Unassembled WGS sequence"/>
</dbReference>
<reference evidence="1" key="1">
    <citation type="submission" date="2017-02" db="EMBL/GenBank/DDBJ databases">
        <title>Delving into the versatile metabolic prowess of the omnipresent phylum Bacteroidetes.</title>
        <authorList>
            <person name="Nobu M.K."/>
            <person name="Mei R."/>
            <person name="Narihiro T."/>
            <person name="Kuroda K."/>
            <person name="Liu W.-T."/>
        </authorList>
    </citation>
    <scope>NUCLEOTIDE SEQUENCE</scope>
    <source>
        <strain evidence="1">ADurb.Bin160</strain>
    </source>
</reference>
<protein>
    <submittedName>
        <fullName evidence="1">Uncharacterized protein</fullName>
    </submittedName>
</protein>
<name>A0A1V5ZN50_9BACT</name>
<dbReference type="EMBL" id="MWDB01000013">
    <property type="protein sequence ID" value="OQB41637.1"/>
    <property type="molecule type" value="Genomic_DNA"/>
</dbReference>
<accession>A0A1V5ZN50</accession>
<evidence type="ECO:0000313" key="1">
    <source>
        <dbReference type="EMBL" id="OQB41637.1"/>
    </source>
</evidence>
<dbReference type="AlphaFoldDB" id="A0A1V5ZN50"/>
<comment type="caution">
    <text evidence="1">The sequence shown here is derived from an EMBL/GenBank/DDBJ whole genome shotgun (WGS) entry which is preliminary data.</text>
</comment>
<proteinExistence type="predicted"/>